<dbReference type="AlphaFoldDB" id="A0A915KM15"/>
<feature type="chain" id="PRO_5037963016" description="Domain of unknown function DB domain-containing protein" evidence="1">
    <location>
        <begin position="30"/>
        <end position="196"/>
    </location>
</feature>
<reference evidence="3" key="1">
    <citation type="submission" date="2022-11" db="UniProtKB">
        <authorList>
            <consortium name="WormBaseParasite"/>
        </authorList>
    </citation>
    <scope>IDENTIFICATION</scope>
</reference>
<keyword evidence="2" id="KW-1185">Reference proteome</keyword>
<organism evidence="2 3">
    <name type="scientific">Romanomermis culicivorax</name>
    <name type="common">Nematode worm</name>
    <dbReference type="NCBI Taxonomy" id="13658"/>
    <lineage>
        <taxon>Eukaryota</taxon>
        <taxon>Metazoa</taxon>
        <taxon>Ecdysozoa</taxon>
        <taxon>Nematoda</taxon>
        <taxon>Enoplea</taxon>
        <taxon>Dorylaimia</taxon>
        <taxon>Mermithida</taxon>
        <taxon>Mermithoidea</taxon>
        <taxon>Mermithidae</taxon>
        <taxon>Romanomermis</taxon>
    </lineage>
</organism>
<evidence type="ECO:0000313" key="2">
    <source>
        <dbReference type="Proteomes" id="UP000887565"/>
    </source>
</evidence>
<proteinExistence type="predicted"/>
<feature type="signal peptide" evidence="1">
    <location>
        <begin position="1"/>
        <end position="29"/>
    </location>
</feature>
<accession>A0A915KM15</accession>
<keyword evidence="1" id="KW-0732">Signal</keyword>
<dbReference type="Proteomes" id="UP000887565">
    <property type="component" value="Unplaced"/>
</dbReference>
<dbReference type="WBParaSite" id="nRc.2.0.1.t39078-RA">
    <property type="protein sequence ID" value="nRc.2.0.1.t39078-RA"/>
    <property type="gene ID" value="nRc.2.0.1.g39078"/>
</dbReference>
<protein>
    <recommendedName>
        <fullName evidence="4">Domain of unknown function DB domain-containing protein</fullName>
    </recommendedName>
</protein>
<evidence type="ECO:0008006" key="4">
    <source>
        <dbReference type="Google" id="ProtNLM"/>
    </source>
</evidence>
<sequence>MSDTQLSRRSIVTALSCLALSCWCSIVGAQLSSAQLSVHQINDHKDKQGILMQQTALKERHPFKVMIVSTDRYFFWLTLYKLFQNLKKILPDDIFLEGVRIFHISNRDANACDLKMNAKTLMQCANGLKKFKDNRKCCLDTGAIKDESPQSDICASLCNPNLAPFEIGEIHFKCTPSFKRLFYCHYTNLEDEQLID</sequence>
<evidence type="ECO:0000313" key="3">
    <source>
        <dbReference type="WBParaSite" id="nRc.2.0.1.t39078-RA"/>
    </source>
</evidence>
<name>A0A915KM15_ROMCU</name>
<evidence type="ECO:0000256" key="1">
    <source>
        <dbReference type="SAM" id="SignalP"/>
    </source>
</evidence>